<keyword evidence="3" id="KW-1185">Reference proteome</keyword>
<name>A0A564YJU1_HYMDI</name>
<feature type="region of interest" description="Disordered" evidence="1">
    <location>
        <begin position="149"/>
        <end position="171"/>
    </location>
</feature>
<evidence type="ECO:0000256" key="1">
    <source>
        <dbReference type="SAM" id="MobiDB-lite"/>
    </source>
</evidence>
<dbReference type="EMBL" id="CABIJS010000222">
    <property type="protein sequence ID" value="VUZ46873.1"/>
    <property type="molecule type" value="Genomic_DNA"/>
</dbReference>
<protein>
    <submittedName>
        <fullName evidence="2">Uncharacterized protein</fullName>
    </submittedName>
</protein>
<accession>A0A564YJU1</accession>
<dbReference type="PANTHER" id="PTHR33327:SF3">
    <property type="entry name" value="RNA-DIRECTED DNA POLYMERASE"/>
    <property type="match status" value="1"/>
</dbReference>
<proteinExistence type="predicted"/>
<sequence length="477" mass="54142">MFLHVFPALPTDVAAQVIDIVDNTSEDSSYDTLKRAVFIRLSDSRERVQQLLSQVEPGDHSPSQLLRHMRSLMDETKYSPANMMTCLATNINRNSLDELAHSADKIQELFDWSCVHAVGTLTAGHVTTQQSDILTKLLEEMKLFMPNISSQSGNAQRPRFPKHSDSSAKHRSQMCYSHRIKMLTSPCQPGPASDKRPFFNLHTPLYAIWTPINQDMNMAESLDPNYRQPSKTSISVAEFELLEFANDSNSVQEDIHGFLSEHTTASHKTRRAKREDKLTKIVPIGHPTQESQILWRITKSQHYLIHASPLLALKSYIFTRKGRLRGSFLQKRSFSTYQPLHKLHRRLLNFKPPAINCIAQAYQKNQASEPPPATVAYLLLVNPNSVLPNPPIVVFSDNEHPPNTPARPFSKDTVQPFIPSAQFSPQDTVSLTIANFFHISTQNVSQSWRPKSYLDLPTDRICAITSYRAFSFYLFSI</sequence>
<dbReference type="AlphaFoldDB" id="A0A564YJU1"/>
<reference evidence="2 3" key="1">
    <citation type="submission" date="2019-07" db="EMBL/GenBank/DDBJ databases">
        <authorList>
            <person name="Jastrzebski P J."/>
            <person name="Paukszto L."/>
            <person name="Jastrzebski P J."/>
        </authorList>
    </citation>
    <scope>NUCLEOTIDE SEQUENCE [LARGE SCALE GENOMIC DNA]</scope>
    <source>
        <strain evidence="2 3">WMS-il1</strain>
    </source>
</reference>
<evidence type="ECO:0000313" key="2">
    <source>
        <dbReference type="EMBL" id="VUZ46873.1"/>
    </source>
</evidence>
<dbReference type="PANTHER" id="PTHR33327">
    <property type="entry name" value="ENDONUCLEASE"/>
    <property type="match status" value="1"/>
</dbReference>
<dbReference type="Proteomes" id="UP000321570">
    <property type="component" value="Unassembled WGS sequence"/>
</dbReference>
<organism evidence="2 3">
    <name type="scientific">Hymenolepis diminuta</name>
    <name type="common">Rat tapeworm</name>
    <dbReference type="NCBI Taxonomy" id="6216"/>
    <lineage>
        <taxon>Eukaryota</taxon>
        <taxon>Metazoa</taxon>
        <taxon>Spiralia</taxon>
        <taxon>Lophotrochozoa</taxon>
        <taxon>Platyhelminthes</taxon>
        <taxon>Cestoda</taxon>
        <taxon>Eucestoda</taxon>
        <taxon>Cyclophyllidea</taxon>
        <taxon>Hymenolepididae</taxon>
        <taxon>Hymenolepis</taxon>
    </lineage>
</organism>
<gene>
    <name evidence="2" type="ORF">WMSIL1_LOCUS6627</name>
</gene>
<evidence type="ECO:0000313" key="3">
    <source>
        <dbReference type="Proteomes" id="UP000321570"/>
    </source>
</evidence>